<dbReference type="EMBL" id="JBHLWN010000045">
    <property type="protein sequence ID" value="MFC0213027.1"/>
    <property type="molecule type" value="Genomic_DNA"/>
</dbReference>
<gene>
    <name evidence="3" type="ORF">ACFFK0_11265</name>
</gene>
<feature type="transmembrane region" description="Helical" evidence="1">
    <location>
        <begin position="130"/>
        <end position="151"/>
    </location>
</feature>
<evidence type="ECO:0000313" key="3">
    <source>
        <dbReference type="EMBL" id="MFC0213027.1"/>
    </source>
</evidence>
<dbReference type="PANTHER" id="PTHR40547:SF1">
    <property type="entry name" value="SLL0298 PROTEIN"/>
    <property type="match status" value="1"/>
</dbReference>
<feature type="transmembrane region" description="Helical" evidence="1">
    <location>
        <begin position="77"/>
        <end position="99"/>
    </location>
</feature>
<feature type="transmembrane region" description="Helical" evidence="1">
    <location>
        <begin position="41"/>
        <end position="71"/>
    </location>
</feature>
<reference evidence="3 4" key="1">
    <citation type="submission" date="2024-09" db="EMBL/GenBank/DDBJ databases">
        <authorList>
            <person name="Sun Q."/>
            <person name="Mori K."/>
        </authorList>
    </citation>
    <scope>NUCLEOTIDE SEQUENCE [LARGE SCALE GENOMIC DNA]</scope>
    <source>
        <strain evidence="3 4">CCM 7759</strain>
    </source>
</reference>
<dbReference type="InterPro" id="IPR018639">
    <property type="entry name" value="DUF2062"/>
</dbReference>
<evidence type="ECO:0000259" key="2">
    <source>
        <dbReference type="Pfam" id="PF09835"/>
    </source>
</evidence>
<sequence>MVKTNRNAAAAYGKFDRRKAGRWFRYQYVRLLRAKGGPHRVALGFGIGLAIEMFTLPTGGLAALLILPLVALLRANLAAAFIGFLFGKIIYVPMAFLNVRVGSLVLPKQAEHYFLHHLPHWAARVMEKSLALIVGGMIDGVLLALAAYIPLRMLLTYTANRRKEKRRVRLMQG</sequence>
<evidence type="ECO:0000313" key="4">
    <source>
        <dbReference type="Proteomes" id="UP001589776"/>
    </source>
</evidence>
<dbReference type="Pfam" id="PF09835">
    <property type="entry name" value="DUF2062"/>
    <property type="match status" value="1"/>
</dbReference>
<dbReference type="PANTHER" id="PTHR40547">
    <property type="entry name" value="SLL0298 PROTEIN"/>
    <property type="match status" value="1"/>
</dbReference>
<keyword evidence="4" id="KW-1185">Reference proteome</keyword>
<feature type="domain" description="DUF2062" evidence="2">
    <location>
        <begin position="22"/>
        <end position="163"/>
    </location>
</feature>
<dbReference type="Proteomes" id="UP001589776">
    <property type="component" value="Unassembled WGS sequence"/>
</dbReference>
<protein>
    <submittedName>
        <fullName evidence="3">DUF2062 domain-containing protein</fullName>
    </submittedName>
</protein>
<keyword evidence="1" id="KW-0812">Transmembrane</keyword>
<evidence type="ECO:0000256" key="1">
    <source>
        <dbReference type="SAM" id="Phobius"/>
    </source>
</evidence>
<dbReference type="RefSeq" id="WP_377470281.1">
    <property type="nucleotide sequence ID" value="NZ_JBHLWN010000045.1"/>
</dbReference>
<comment type="caution">
    <text evidence="3">The sequence shown here is derived from an EMBL/GenBank/DDBJ whole genome shotgun (WGS) entry which is preliminary data.</text>
</comment>
<organism evidence="3 4">
    <name type="scientific">Paenibacillus chartarius</name>
    <dbReference type="NCBI Taxonomy" id="747481"/>
    <lineage>
        <taxon>Bacteria</taxon>
        <taxon>Bacillati</taxon>
        <taxon>Bacillota</taxon>
        <taxon>Bacilli</taxon>
        <taxon>Bacillales</taxon>
        <taxon>Paenibacillaceae</taxon>
        <taxon>Paenibacillus</taxon>
    </lineage>
</organism>
<keyword evidence="1" id="KW-1133">Transmembrane helix</keyword>
<name>A0ABV6DKA2_9BACL</name>
<accession>A0ABV6DKA2</accession>
<proteinExistence type="predicted"/>
<keyword evidence="1" id="KW-0472">Membrane</keyword>